<evidence type="ECO:0000313" key="2">
    <source>
        <dbReference type="Proteomes" id="UP000283210"/>
    </source>
</evidence>
<protein>
    <submittedName>
        <fullName evidence="1">Uncharacterized protein</fullName>
    </submittedName>
</protein>
<dbReference type="PANTHER" id="PTHR11686:SF19">
    <property type="entry name" value="GLUTATHIONE HYDROLASE 5 PROENZYME"/>
    <property type="match status" value="1"/>
</dbReference>
<dbReference type="OrthoDB" id="1081007at2759"/>
<dbReference type="Proteomes" id="UP000283210">
    <property type="component" value="Chromosome 9"/>
</dbReference>
<organism evidence="1 2">
    <name type="scientific">Oryzias javanicus</name>
    <name type="common">Javanese ricefish</name>
    <name type="synonym">Aplocheilus javanicus</name>
    <dbReference type="NCBI Taxonomy" id="123683"/>
    <lineage>
        <taxon>Eukaryota</taxon>
        <taxon>Metazoa</taxon>
        <taxon>Chordata</taxon>
        <taxon>Craniata</taxon>
        <taxon>Vertebrata</taxon>
        <taxon>Euteleostomi</taxon>
        <taxon>Actinopterygii</taxon>
        <taxon>Neopterygii</taxon>
        <taxon>Teleostei</taxon>
        <taxon>Neoteleostei</taxon>
        <taxon>Acanthomorphata</taxon>
        <taxon>Ovalentaria</taxon>
        <taxon>Atherinomorphae</taxon>
        <taxon>Beloniformes</taxon>
        <taxon>Adrianichthyidae</taxon>
        <taxon>Oryziinae</taxon>
        <taxon>Oryzias</taxon>
    </lineage>
</organism>
<dbReference type="GO" id="GO:0036374">
    <property type="term" value="F:glutathione hydrolase activity"/>
    <property type="evidence" value="ECO:0007669"/>
    <property type="project" value="InterPro"/>
</dbReference>
<dbReference type="InterPro" id="IPR000101">
    <property type="entry name" value="GGT_peptidase"/>
</dbReference>
<sequence>MVWVPGEIRGYEMAHKLYGKLPWADLFQPTIKLAKEGIPISKILHSHTETIPNLKETQSLRQLFTDENNNLLKTGDIVKFEKLADTLEIIANQGADVFYTGKIAEDLVQDVKAAGGTLDLEDLASYRVTLTDAWNVSMEEYQVYFPPPPAGGSLLTLILNIMKGPWWQSC</sequence>
<evidence type="ECO:0000313" key="1">
    <source>
        <dbReference type="EMBL" id="RVE68600.1"/>
    </source>
</evidence>
<reference evidence="1 2" key="1">
    <citation type="submission" date="2018-11" db="EMBL/GenBank/DDBJ databases">
        <authorList>
            <person name="Lopez-Roques C."/>
            <person name="Donnadieu C."/>
            <person name="Bouchez O."/>
            <person name="Klopp C."/>
            <person name="Cabau C."/>
            <person name="Zahm M."/>
        </authorList>
    </citation>
    <scope>NUCLEOTIDE SEQUENCE [LARGE SCALE GENOMIC DNA]</scope>
    <source>
        <strain evidence="1">RS831</strain>
        <tissue evidence="1">Whole body</tissue>
    </source>
</reference>
<dbReference type="GO" id="GO:0005886">
    <property type="term" value="C:plasma membrane"/>
    <property type="evidence" value="ECO:0007669"/>
    <property type="project" value="TreeGrafter"/>
</dbReference>
<dbReference type="GO" id="GO:0006751">
    <property type="term" value="P:glutathione catabolic process"/>
    <property type="evidence" value="ECO:0007669"/>
    <property type="project" value="InterPro"/>
</dbReference>
<dbReference type="GO" id="GO:0006954">
    <property type="term" value="P:inflammatory response"/>
    <property type="evidence" value="ECO:0007669"/>
    <property type="project" value="TreeGrafter"/>
</dbReference>
<gene>
    <name evidence="1" type="ORF">OJAV_G00093100</name>
</gene>
<dbReference type="SUPFAM" id="SSF56235">
    <property type="entry name" value="N-terminal nucleophile aminohydrolases (Ntn hydrolases)"/>
    <property type="match status" value="1"/>
</dbReference>
<proteinExistence type="predicted"/>
<dbReference type="PANTHER" id="PTHR11686">
    <property type="entry name" value="GAMMA GLUTAMYL TRANSPEPTIDASE"/>
    <property type="match status" value="1"/>
</dbReference>
<dbReference type="GO" id="GO:0002951">
    <property type="term" value="F:leukotriene-C(4) hydrolase"/>
    <property type="evidence" value="ECO:0007669"/>
    <property type="project" value="TreeGrafter"/>
</dbReference>
<dbReference type="GO" id="GO:1901750">
    <property type="term" value="P:leukotriene D4 biosynthetic process"/>
    <property type="evidence" value="ECO:0007669"/>
    <property type="project" value="TreeGrafter"/>
</dbReference>
<name>A0A437D0Q5_ORYJA</name>
<dbReference type="PRINTS" id="PR01210">
    <property type="entry name" value="GGTRANSPTASE"/>
</dbReference>
<dbReference type="InterPro" id="IPR029055">
    <property type="entry name" value="Ntn_hydrolases_N"/>
</dbReference>
<accession>A0A437D0Q5</accession>
<dbReference type="EMBL" id="CM012445">
    <property type="protein sequence ID" value="RVE68600.1"/>
    <property type="molecule type" value="Genomic_DNA"/>
</dbReference>
<dbReference type="Pfam" id="PF01019">
    <property type="entry name" value="G_glu_transpept"/>
    <property type="match status" value="1"/>
</dbReference>
<keyword evidence="2" id="KW-1185">Reference proteome</keyword>
<dbReference type="AlphaFoldDB" id="A0A437D0Q5"/>
<reference evidence="1 2" key="2">
    <citation type="submission" date="2019-01" db="EMBL/GenBank/DDBJ databases">
        <title>A chromosome length genome reference of the Java medaka (oryzias javanicus).</title>
        <authorList>
            <person name="Herpin A."/>
            <person name="Takehana Y."/>
            <person name="Naruse K."/>
            <person name="Ansai S."/>
            <person name="Kawaguchi M."/>
        </authorList>
    </citation>
    <scope>NUCLEOTIDE SEQUENCE [LARGE SCALE GENOMIC DNA]</scope>
    <source>
        <strain evidence="1">RS831</strain>
        <tissue evidence="1">Whole body</tissue>
    </source>
</reference>